<sequence>MTPPITLSQLLRPVRVPLAAVFTCGFLSAGFTLLSPIAVTRLATEALEASLSTEEIWFWLSMILLGLASAHILSHGATGYAHYIEFRFRRDLRERISRHVSALPLGWFVKESSGRVRTIIAEDVTKIHTIIAHLGTDLGAALGTLLLGSIYLFSLSWAYALIIIAWVLISLTIFTIAMMFTPASGIAEFTEAEKDLASSTVEMVDGIATVKAFGLSGTLFKRFSNALERYTTASYEWIKGPGKPMAILLVLISPAGMLAPIIIGGTALAFIGVIEPILIVPFLLVGVTLPAGLDSVVPLVHLIAQGRDAAERIGQILGLPQLPEPSHPQSLDPEAPAEVVFEKVSFRYQEDSPEVLSDVNAVFPAGQVTAIVGPSGSGKSTLVKLIARFWDVNEGRILIGGIPITELPSSALLSELAIVLQDGGLIADTVKANILLARPSAIHEEVEAAARSARIHERILELPEGYDSIIGTEGVHLSGGEAQRVALARAFLSNAPVLLLDEATAQADPHSERRIQEALGALSRGRTTIVIAHRLSTIVDADQILVLDSGRIVERGTHAELLALDGTYAALWKAQQ</sequence>
<feature type="domain" description="ABC transporter" evidence="12">
    <location>
        <begin position="339"/>
        <end position="574"/>
    </location>
</feature>
<dbReference type="GO" id="GO:0005886">
    <property type="term" value="C:plasma membrane"/>
    <property type="evidence" value="ECO:0007669"/>
    <property type="project" value="UniProtKB-SubCell"/>
</dbReference>
<dbReference type="PROSITE" id="PS00211">
    <property type="entry name" value="ABC_TRANSPORTER_1"/>
    <property type="match status" value="1"/>
</dbReference>
<dbReference type="AlphaFoldDB" id="N6X9B3"/>
<keyword evidence="6" id="KW-0547">Nucleotide-binding</keyword>
<dbReference type="GO" id="GO:0140359">
    <property type="term" value="F:ABC-type transporter activity"/>
    <property type="evidence" value="ECO:0007669"/>
    <property type="project" value="InterPro"/>
</dbReference>
<dbReference type="PANTHER" id="PTHR24221:SF654">
    <property type="entry name" value="ATP-BINDING CASSETTE SUB-FAMILY B MEMBER 6"/>
    <property type="match status" value="1"/>
</dbReference>
<keyword evidence="7" id="KW-0067">ATP-binding</keyword>
<evidence type="ECO:0000256" key="11">
    <source>
        <dbReference type="SAM" id="Phobius"/>
    </source>
</evidence>
<evidence type="ECO:0000256" key="6">
    <source>
        <dbReference type="ARBA" id="ARBA00022741"/>
    </source>
</evidence>
<dbReference type="STRING" id="888050.HMPREF9004_1618"/>
<proteinExistence type="inferred from homology"/>
<dbReference type="OrthoDB" id="9806127at2"/>
<keyword evidence="15" id="KW-1185">Reference proteome</keyword>
<dbReference type="RefSeq" id="WP_005964214.1">
    <property type="nucleotide sequence ID" value="NZ_CP040505.1"/>
</dbReference>
<comment type="subcellular location">
    <subcellularLocation>
        <location evidence="1">Cell inner membrane</location>
        <topology evidence="1">Multi-pass membrane protein</topology>
    </subcellularLocation>
</comment>
<dbReference type="SMART" id="SM00382">
    <property type="entry name" value="AAA"/>
    <property type="match status" value="1"/>
</dbReference>
<feature type="domain" description="ABC transmembrane type-1" evidence="13">
    <location>
        <begin position="19"/>
        <end position="305"/>
    </location>
</feature>
<reference evidence="14 15" key="1">
    <citation type="submission" date="2013-03" db="EMBL/GenBank/DDBJ databases">
        <title>Reference genome for the Human Microbiome Project.</title>
        <authorList>
            <person name="Aqrawi P."/>
            <person name="Ayvaz T."/>
            <person name="Bess C."/>
            <person name="Blankenburg K."/>
            <person name="Coyle M."/>
            <person name="Deng J."/>
            <person name="Forbes L."/>
            <person name="Fowler G."/>
            <person name="Francisco L."/>
            <person name="Fu Q."/>
            <person name="Gibbs R."/>
            <person name="Gross S."/>
            <person name="Gubbala S."/>
            <person name="Hale W."/>
            <person name="Hemphill L."/>
            <person name="Highlander S."/>
            <person name="Hirani K."/>
            <person name="Jackson L."/>
            <person name="Jakkamsetti A."/>
            <person name="Javaid M."/>
            <person name="Jayaseelan J.C."/>
            <person name="Jiang H."/>
            <person name="Joshi V."/>
            <person name="Korchina V."/>
            <person name="Kovar C."/>
            <person name="Lara F."/>
            <person name="Lee S."/>
            <person name="Liu Y."/>
            <person name="Mata R."/>
            <person name="Mathew T."/>
            <person name="Munidasa M."/>
            <person name="Muzny D."/>
            <person name="Nazareth L."/>
            <person name="Ngo R."/>
            <person name="Nguyen L."/>
            <person name="Nguyen N."/>
            <person name="Okwuonu G."/>
            <person name="Ongeri F."/>
            <person name="Palculict T."/>
            <person name="Patil S."/>
            <person name="Petrosino J."/>
            <person name="Pham C."/>
            <person name="Pham P."/>
            <person name="Pu L.-L."/>
            <person name="Qin X."/>
            <person name="Qu J."/>
            <person name="Reid J."/>
            <person name="Ross M."/>
            <person name="Ruth R."/>
            <person name="Saada N."/>
            <person name="San Lucas F."/>
            <person name="Santibanez J."/>
            <person name="Shang Y."/>
            <person name="Simmons D."/>
            <person name="Song X.-Z."/>
            <person name="Tang L.-Y."/>
            <person name="Thornton R."/>
            <person name="Warren J."/>
            <person name="Weissenberger G."/>
            <person name="Wilczek-Boney K."/>
            <person name="Worley K."/>
            <person name="Youmans B."/>
            <person name="Zhang J."/>
            <person name="Zhang L."/>
            <person name="Zhao Z."/>
            <person name="Zhou C."/>
            <person name="Zhu D."/>
            <person name="Zhu Y."/>
        </authorList>
    </citation>
    <scope>NUCLEOTIDE SEQUENCE [LARGE SCALE GENOMIC DNA]</scope>
    <source>
        <strain evidence="14 15">F0333</strain>
    </source>
</reference>
<protein>
    <submittedName>
        <fullName evidence="14">ABC superfamily ATP binding cassette transporter, ABC/membrane protein</fullName>
    </submittedName>
</protein>
<dbReference type="InterPro" id="IPR036640">
    <property type="entry name" value="ABC1_TM_sf"/>
</dbReference>
<dbReference type="PROSITE" id="PS50893">
    <property type="entry name" value="ABC_TRANSPORTER_2"/>
    <property type="match status" value="1"/>
</dbReference>
<keyword evidence="4" id="KW-0997">Cell inner membrane</keyword>
<dbReference type="PATRIC" id="fig|888050.3.peg.1554"/>
<comment type="similarity">
    <text evidence="10">Belongs to the ABC transporter superfamily. Siderophore-Fe(3+) uptake transporter (SIUT) (TC 3.A.1.21) family.</text>
</comment>
<dbReference type="InterPro" id="IPR039421">
    <property type="entry name" value="Type_1_exporter"/>
</dbReference>
<organism evidence="14 15">
    <name type="scientific">Schaalia cardiffensis F0333</name>
    <dbReference type="NCBI Taxonomy" id="888050"/>
    <lineage>
        <taxon>Bacteria</taxon>
        <taxon>Bacillati</taxon>
        <taxon>Actinomycetota</taxon>
        <taxon>Actinomycetes</taxon>
        <taxon>Actinomycetales</taxon>
        <taxon>Actinomycetaceae</taxon>
        <taxon>Schaalia</taxon>
    </lineage>
</organism>
<keyword evidence="2" id="KW-0813">Transport</keyword>
<name>N6X9B3_9ACTO</name>
<dbReference type="InterPro" id="IPR003439">
    <property type="entry name" value="ABC_transporter-like_ATP-bd"/>
</dbReference>
<keyword evidence="9 11" id="KW-0472">Membrane</keyword>
<dbReference type="InterPro" id="IPR017871">
    <property type="entry name" value="ABC_transporter-like_CS"/>
</dbReference>
<dbReference type="Gene3D" id="3.40.50.300">
    <property type="entry name" value="P-loop containing nucleotide triphosphate hydrolases"/>
    <property type="match status" value="1"/>
</dbReference>
<dbReference type="Pfam" id="PF00664">
    <property type="entry name" value="ABC_membrane"/>
    <property type="match status" value="1"/>
</dbReference>
<dbReference type="FunFam" id="3.40.50.300:FF:000221">
    <property type="entry name" value="Multidrug ABC transporter ATP-binding protein"/>
    <property type="match status" value="1"/>
</dbReference>
<feature type="transmembrane region" description="Helical" evidence="11">
    <location>
        <begin position="57"/>
        <end position="83"/>
    </location>
</feature>
<evidence type="ECO:0000256" key="9">
    <source>
        <dbReference type="ARBA" id="ARBA00023136"/>
    </source>
</evidence>
<dbReference type="GO" id="GO:0005524">
    <property type="term" value="F:ATP binding"/>
    <property type="evidence" value="ECO:0007669"/>
    <property type="project" value="UniProtKB-KW"/>
</dbReference>
<feature type="transmembrane region" description="Helical" evidence="11">
    <location>
        <begin position="277"/>
        <end position="304"/>
    </location>
</feature>
<evidence type="ECO:0000256" key="1">
    <source>
        <dbReference type="ARBA" id="ARBA00004429"/>
    </source>
</evidence>
<evidence type="ECO:0000256" key="2">
    <source>
        <dbReference type="ARBA" id="ARBA00022448"/>
    </source>
</evidence>
<evidence type="ECO:0000256" key="8">
    <source>
        <dbReference type="ARBA" id="ARBA00022989"/>
    </source>
</evidence>
<dbReference type="PANTHER" id="PTHR24221">
    <property type="entry name" value="ATP-BINDING CASSETTE SUB-FAMILY B"/>
    <property type="match status" value="1"/>
</dbReference>
<evidence type="ECO:0000313" key="15">
    <source>
        <dbReference type="Proteomes" id="UP000013015"/>
    </source>
</evidence>
<evidence type="ECO:0000256" key="7">
    <source>
        <dbReference type="ARBA" id="ARBA00022840"/>
    </source>
</evidence>
<evidence type="ECO:0000256" key="4">
    <source>
        <dbReference type="ARBA" id="ARBA00022519"/>
    </source>
</evidence>
<dbReference type="Pfam" id="PF00005">
    <property type="entry name" value="ABC_tran"/>
    <property type="match status" value="1"/>
</dbReference>
<evidence type="ECO:0000259" key="13">
    <source>
        <dbReference type="PROSITE" id="PS50929"/>
    </source>
</evidence>
<dbReference type="PROSITE" id="PS50929">
    <property type="entry name" value="ABC_TM1F"/>
    <property type="match status" value="1"/>
</dbReference>
<evidence type="ECO:0000256" key="3">
    <source>
        <dbReference type="ARBA" id="ARBA00022475"/>
    </source>
</evidence>
<feature type="transmembrane region" description="Helical" evidence="11">
    <location>
        <begin position="246"/>
        <end position="271"/>
    </location>
</feature>
<dbReference type="Proteomes" id="UP000013015">
    <property type="component" value="Unassembled WGS sequence"/>
</dbReference>
<dbReference type="EMBL" id="AQHZ01000024">
    <property type="protein sequence ID" value="ENO17708.1"/>
    <property type="molecule type" value="Genomic_DNA"/>
</dbReference>
<dbReference type="GO" id="GO:0016887">
    <property type="term" value="F:ATP hydrolysis activity"/>
    <property type="evidence" value="ECO:0007669"/>
    <property type="project" value="InterPro"/>
</dbReference>
<dbReference type="HOGENOM" id="CLU_000604_84_9_11"/>
<evidence type="ECO:0000256" key="5">
    <source>
        <dbReference type="ARBA" id="ARBA00022692"/>
    </source>
</evidence>
<comment type="caution">
    <text evidence="14">The sequence shown here is derived from an EMBL/GenBank/DDBJ whole genome shotgun (WGS) entry which is preliminary data.</text>
</comment>
<dbReference type="InterPro" id="IPR011527">
    <property type="entry name" value="ABC1_TM_dom"/>
</dbReference>
<feature type="transmembrane region" description="Helical" evidence="11">
    <location>
        <begin position="157"/>
        <end position="180"/>
    </location>
</feature>
<dbReference type="eggNOG" id="COG1132">
    <property type="taxonomic scope" value="Bacteria"/>
</dbReference>
<keyword evidence="3" id="KW-1003">Cell membrane</keyword>
<accession>N6X9B3</accession>
<dbReference type="InterPro" id="IPR003593">
    <property type="entry name" value="AAA+_ATPase"/>
</dbReference>
<dbReference type="InterPro" id="IPR027417">
    <property type="entry name" value="P-loop_NTPase"/>
</dbReference>
<feature type="transmembrane region" description="Helical" evidence="11">
    <location>
        <begin position="130"/>
        <end position="151"/>
    </location>
</feature>
<keyword evidence="8 11" id="KW-1133">Transmembrane helix</keyword>
<evidence type="ECO:0000259" key="12">
    <source>
        <dbReference type="PROSITE" id="PS50893"/>
    </source>
</evidence>
<dbReference type="SUPFAM" id="SSF52540">
    <property type="entry name" value="P-loop containing nucleoside triphosphate hydrolases"/>
    <property type="match status" value="1"/>
</dbReference>
<feature type="transmembrane region" description="Helical" evidence="11">
    <location>
        <begin position="16"/>
        <end position="37"/>
    </location>
</feature>
<dbReference type="SUPFAM" id="SSF90123">
    <property type="entry name" value="ABC transporter transmembrane region"/>
    <property type="match status" value="1"/>
</dbReference>
<gene>
    <name evidence="14" type="ORF">HMPREF9004_1618</name>
</gene>
<keyword evidence="5 11" id="KW-0812">Transmembrane</keyword>
<evidence type="ECO:0000313" key="14">
    <source>
        <dbReference type="EMBL" id="ENO17708.1"/>
    </source>
</evidence>
<evidence type="ECO:0000256" key="10">
    <source>
        <dbReference type="ARBA" id="ARBA00023455"/>
    </source>
</evidence>
<dbReference type="Gene3D" id="1.20.1560.10">
    <property type="entry name" value="ABC transporter type 1, transmembrane domain"/>
    <property type="match status" value="1"/>
</dbReference>